<protein>
    <submittedName>
        <fullName evidence="2">Uncharacterized protein</fullName>
    </submittedName>
</protein>
<evidence type="ECO:0000313" key="1">
    <source>
        <dbReference type="Proteomes" id="UP000887565"/>
    </source>
</evidence>
<dbReference type="WBParaSite" id="nRc.2.0.1.t30996-RA">
    <property type="protein sequence ID" value="nRc.2.0.1.t30996-RA"/>
    <property type="gene ID" value="nRc.2.0.1.g30996"/>
</dbReference>
<reference evidence="2" key="1">
    <citation type="submission" date="2022-11" db="UniProtKB">
        <authorList>
            <consortium name="WormBaseParasite"/>
        </authorList>
    </citation>
    <scope>IDENTIFICATION</scope>
</reference>
<proteinExistence type="predicted"/>
<evidence type="ECO:0000313" key="2">
    <source>
        <dbReference type="WBParaSite" id="nRc.2.0.1.t30996-RA"/>
    </source>
</evidence>
<dbReference type="Proteomes" id="UP000887565">
    <property type="component" value="Unplaced"/>
</dbReference>
<keyword evidence="1" id="KW-1185">Reference proteome</keyword>
<name>A0A915JXE3_ROMCU</name>
<organism evidence="1 2">
    <name type="scientific">Romanomermis culicivorax</name>
    <name type="common">Nematode worm</name>
    <dbReference type="NCBI Taxonomy" id="13658"/>
    <lineage>
        <taxon>Eukaryota</taxon>
        <taxon>Metazoa</taxon>
        <taxon>Ecdysozoa</taxon>
        <taxon>Nematoda</taxon>
        <taxon>Enoplea</taxon>
        <taxon>Dorylaimia</taxon>
        <taxon>Mermithida</taxon>
        <taxon>Mermithoidea</taxon>
        <taxon>Mermithidae</taxon>
        <taxon>Romanomermis</taxon>
    </lineage>
</organism>
<dbReference type="AlphaFoldDB" id="A0A915JXE3"/>
<sequence>MPAAHFSTIFFGREIVGVATPYELERLAPVLDSVVGPTSLGPDGHLDIAGVDFHEAWVDGAGVSRTGLFVAGRRSIFVLVPLNVERFDRRIGGRCVNRIVWRLLRHGRRFRSGRRGRRLAAGCLLLSVQRWSTFVGRSGGHIFR</sequence>
<accession>A0A915JXE3</accession>